<dbReference type="PROSITE" id="PS50181">
    <property type="entry name" value="FBOX"/>
    <property type="match status" value="1"/>
</dbReference>
<comment type="caution">
    <text evidence="2">The sequence shown here is derived from an EMBL/GenBank/DDBJ whole genome shotgun (WGS) entry which is preliminary data.</text>
</comment>
<keyword evidence="3" id="KW-1185">Reference proteome</keyword>
<gene>
    <name evidence="2" type="ORF">GJ744_007354</name>
</gene>
<dbReference type="EMBL" id="JAACFV010000036">
    <property type="protein sequence ID" value="KAF7509843.1"/>
    <property type="molecule type" value="Genomic_DNA"/>
</dbReference>
<evidence type="ECO:0000259" key="1">
    <source>
        <dbReference type="PROSITE" id="PS50181"/>
    </source>
</evidence>
<evidence type="ECO:0000313" key="3">
    <source>
        <dbReference type="Proteomes" id="UP000606974"/>
    </source>
</evidence>
<sequence length="171" mass="19567">MSLPSLPTELYLQILSYLDPASVISAAGVTPHFRKLVKDKLLRGWYLMYEDIEIAETEFKEAGELSMRPCYGCLNIVDGDDFFKFSGPRDSEEITKVRIGLDRALHKERRCFACDKKVGRKFEKAMISELFQVCRGKSDRRSVPLSDESKSKFLIYCVLALFFWAGIDVFG</sequence>
<evidence type="ECO:0000313" key="2">
    <source>
        <dbReference type="EMBL" id="KAF7509843.1"/>
    </source>
</evidence>
<accession>A0A8H7AIS5</accession>
<dbReference type="AlphaFoldDB" id="A0A8H7AIS5"/>
<proteinExistence type="predicted"/>
<dbReference type="Gene3D" id="1.20.1280.50">
    <property type="match status" value="1"/>
</dbReference>
<feature type="domain" description="F-box" evidence="1">
    <location>
        <begin position="1"/>
        <end position="52"/>
    </location>
</feature>
<dbReference type="InterPro" id="IPR001810">
    <property type="entry name" value="F-box_dom"/>
</dbReference>
<dbReference type="SUPFAM" id="SSF81383">
    <property type="entry name" value="F-box domain"/>
    <property type="match status" value="1"/>
</dbReference>
<name>A0A8H7AIS5_9EURO</name>
<dbReference type="InterPro" id="IPR036047">
    <property type="entry name" value="F-box-like_dom_sf"/>
</dbReference>
<dbReference type="Pfam" id="PF12937">
    <property type="entry name" value="F-box-like"/>
    <property type="match status" value="1"/>
</dbReference>
<protein>
    <recommendedName>
        <fullName evidence="1">F-box domain-containing protein</fullName>
    </recommendedName>
</protein>
<dbReference type="OrthoDB" id="3219396at2759"/>
<organism evidence="2 3">
    <name type="scientific">Endocarpon pusillum</name>
    <dbReference type="NCBI Taxonomy" id="364733"/>
    <lineage>
        <taxon>Eukaryota</taxon>
        <taxon>Fungi</taxon>
        <taxon>Dikarya</taxon>
        <taxon>Ascomycota</taxon>
        <taxon>Pezizomycotina</taxon>
        <taxon>Eurotiomycetes</taxon>
        <taxon>Chaetothyriomycetidae</taxon>
        <taxon>Verrucariales</taxon>
        <taxon>Verrucariaceae</taxon>
        <taxon>Endocarpon</taxon>
    </lineage>
</organism>
<dbReference type="Proteomes" id="UP000606974">
    <property type="component" value="Unassembled WGS sequence"/>
</dbReference>
<reference evidence="2" key="1">
    <citation type="submission" date="2020-02" db="EMBL/GenBank/DDBJ databases">
        <authorList>
            <person name="Palmer J.M."/>
        </authorList>
    </citation>
    <scope>NUCLEOTIDE SEQUENCE</scope>
    <source>
        <strain evidence="2">EPUS1.4</strain>
        <tissue evidence="2">Thallus</tissue>
    </source>
</reference>